<reference evidence="2" key="1">
    <citation type="submission" date="2020-04" db="EMBL/GenBank/DDBJ databases">
        <authorList>
            <person name="Chiriac C."/>
            <person name="Salcher M."/>
            <person name="Ghai R."/>
            <person name="Kavagutti S V."/>
        </authorList>
    </citation>
    <scope>NUCLEOTIDE SEQUENCE</scope>
</reference>
<organism evidence="2">
    <name type="scientific">uncultured Caudovirales phage</name>
    <dbReference type="NCBI Taxonomy" id="2100421"/>
    <lineage>
        <taxon>Viruses</taxon>
        <taxon>Duplodnaviria</taxon>
        <taxon>Heunggongvirae</taxon>
        <taxon>Uroviricota</taxon>
        <taxon>Caudoviricetes</taxon>
        <taxon>Peduoviridae</taxon>
        <taxon>Maltschvirus</taxon>
        <taxon>Maltschvirus maltsch</taxon>
    </lineage>
</organism>
<protein>
    <recommendedName>
        <fullName evidence="1">DUF7695 domain-containing protein</fullName>
    </recommendedName>
</protein>
<dbReference type="InterPro" id="IPR056112">
    <property type="entry name" value="DUF7695"/>
</dbReference>
<feature type="domain" description="DUF7695" evidence="1">
    <location>
        <begin position="4"/>
        <end position="65"/>
    </location>
</feature>
<gene>
    <name evidence="2" type="ORF">UFOVP434_21</name>
</gene>
<proteinExistence type="predicted"/>
<evidence type="ECO:0000259" key="1">
    <source>
        <dbReference type="Pfam" id="PF24749"/>
    </source>
</evidence>
<accession>A0A6J5MB43</accession>
<evidence type="ECO:0000313" key="2">
    <source>
        <dbReference type="EMBL" id="CAB4142583.1"/>
    </source>
</evidence>
<sequence>MVTKIKINKTRCKRCNTTITSSHRHDFRTCPCGAISVDGGKDYLRRAWQSSLGTKDELIEELSEYYEENTEWTRT</sequence>
<dbReference type="EMBL" id="LR796415">
    <property type="protein sequence ID" value="CAB4142583.1"/>
    <property type="molecule type" value="Genomic_DNA"/>
</dbReference>
<name>A0A6J5MB43_9CAUD</name>
<dbReference type="Pfam" id="PF24749">
    <property type="entry name" value="DUF7695"/>
    <property type="match status" value="1"/>
</dbReference>